<evidence type="ECO:0000256" key="7">
    <source>
        <dbReference type="ARBA" id="ARBA00023163"/>
    </source>
</evidence>
<keyword evidence="8" id="KW-0539">Nucleus</keyword>
<keyword evidence="10" id="KW-0175">Coiled coil</keyword>
<feature type="coiled-coil region" evidence="10">
    <location>
        <begin position="159"/>
        <end position="193"/>
    </location>
</feature>
<keyword evidence="7" id="KW-0804">Transcription</keyword>
<comment type="subunit">
    <text evidence="2">Homotrimer.</text>
</comment>
<evidence type="ECO:0000259" key="11">
    <source>
        <dbReference type="SMART" id="SM00415"/>
    </source>
</evidence>
<evidence type="ECO:0000256" key="1">
    <source>
        <dbReference type="ARBA" id="ARBA00004123"/>
    </source>
</evidence>
<evidence type="ECO:0000313" key="12">
    <source>
        <dbReference type="EMBL" id="GAA0159133.1"/>
    </source>
</evidence>
<comment type="similarity">
    <text evidence="9">Belongs to the HSF family.</text>
</comment>
<comment type="caution">
    <text evidence="12">The sequence shown here is derived from an EMBL/GenBank/DDBJ whole genome shotgun (WGS) entry which is preliminary data.</text>
</comment>
<dbReference type="GO" id="GO:0006357">
    <property type="term" value="P:regulation of transcription by RNA polymerase II"/>
    <property type="evidence" value="ECO:0007669"/>
    <property type="project" value="TreeGrafter"/>
</dbReference>
<dbReference type="GO" id="GO:0034605">
    <property type="term" value="P:cellular response to heat"/>
    <property type="evidence" value="ECO:0007669"/>
    <property type="project" value="TreeGrafter"/>
</dbReference>
<keyword evidence="3" id="KW-0597">Phosphoprotein</keyword>
<dbReference type="AlphaFoldDB" id="A0AAV3Q7D4"/>
<dbReference type="GO" id="GO:0005634">
    <property type="term" value="C:nucleus"/>
    <property type="evidence" value="ECO:0007669"/>
    <property type="project" value="UniProtKB-SubCell"/>
</dbReference>
<dbReference type="PANTHER" id="PTHR10015:SF456">
    <property type="entry name" value="E2F_DP FAMILY WINGED-HELIX DNA-BINDING DOMAIN-CONTAINING PROTEIN-RELATED"/>
    <property type="match status" value="1"/>
</dbReference>
<feature type="domain" description="HSF-type DNA-binding" evidence="11">
    <location>
        <begin position="44"/>
        <end position="137"/>
    </location>
</feature>
<evidence type="ECO:0000256" key="5">
    <source>
        <dbReference type="ARBA" id="ARBA00023016"/>
    </source>
</evidence>
<evidence type="ECO:0000313" key="13">
    <source>
        <dbReference type="Proteomes" id="UP001454036"/>
    </source>
</evidence>
<dbReference type="GO" id="GO:0003700">
    <property type="term" value="F:DNA-binding transcription factor activity"/>
    <property type="evidence" value="ECO:0007669"/>
    <property type="project" value="InterPro"/>
</dbReference>
<dbReference type="PRINTS" id="PR00056">
    <property type="entry name" value="HSFDOMAIN"/>
</dbReference>
<keyword evidence="6" id="KW-0238">DNA-binding</keyword>
<protein>
    <submittedName>
        <fullName evidence="12">Winged helix/forkhead transcription factor</fullName>
    </submittedName>
</protein>
<comment type="subcellular location">
    <subcellularLocation>
        <location evidence="1">Nucleus</location>
    </subcellularLocation>
</comment>
<proteinExistence type="inferred from homology"/>
<dbReference type="EMBL" id="BAABME010003528">
    <property type="protein sequence ID" value="GAA0159133.1"/>
    <property type="molecule type" value="Genomic_DNA"/>
</dbReference>
<organism evidence="12 13">
    <name type="scientific">Lithospermum erythrorhizon</name>
    <name type="common">Purple gromwell</name>
    <name type="synonym">Lithospermum officinale var. erythrorhizon</name>
    <dbReference type="NCBI Taxonomy" id="34254"/>
    <lineage>
        <taxon>Eukaryota</taxon>
        <taxon>Viridiplantae</taxon>
        <taxon>Streptophyta</taxon>
        <taxon>Embryophyta</taxon>
        <taxon>Tracheophyta</taxon>
        <taxon>Spermatophyta</taxon>
        <taxon>Magnoliopsida</taxon>
        <taxon>eudicotyledons</taxon>
        <taxon>Gunneridae</taxon>
        <taxon>Pentapetalae</taxon>
        <taxon>asterids</taxon>
        <taxon>lamiids</taxon>
        <taxon>Boraginales</taxon>
        <taxon>Boraginaceae</taxon>
        <taxon>Boraginoideae</taxon>
        <taxon>Lithospermeae</taxon>
        <taxon>Lithospermum</taxon>
    </lineage>
</organism>
<evidence type="ECO:0000256" key="3">
    <source>
        <dbReference type="ARBA" id="ARBA00022553"/>
    </source>
</evidence>
<dbReference type="Gene3D" id="1.10.10.10">
    <property type="entry name" value="Winged helix-like DNA-binding domain superfamily/Winged helix DNA-binding domain"/>
    <property type="match status" value="1"/>
</dbReference>
<evidence type="ECO:0000256" key="4">
    <source>
        <dbReference type="ARBA" id="ARBA00023015"/>
    </source>
</evidence>
<dbReference type="Pfam" id="PF00447">
    <property type="entry name" value="HSF_DNA-bind"/>
    <property type="match status" value="1"/>
</dbReference>
<evidence type="ECO:0000256" key="6">
    <source>
        <dbReference type="ARBA" id="ARBA00023125"/>
    </source>
</evidence>
<dbReference type="SMART" id="SM00415">
    <property type="entry name" value="HSF"/>
    <property type="match status" value="1"/>
</dbReference>
<accession>A0AAV3Q7D4</accession>
<keyword evidence="5" id="KW-0346">Stress response</keyword>
<dbReference type="Proteomes" id="UP001454036">
    <property type="component" value="Unassembled WGS sequence"/>
</dbReference>
<sequence>MMSNHNYDGGMSCDGVGGIMYPSPPLPQQPTMQRPCQWPCFSRSPPAFLTKTYTMVDDPNTNHIISWSLSGTSLIVWNHIKLAEEILPKHFKHNNFSSFLYQLNNYGFRKIGLEQWEYEHQWFQRGRKQLLLNIKRRDKTTRIIKRRYSRKLCMDVANNEINNTQLENLRKHIAAYKEEFQKLKEQQALVQDKITLFKEQIRVTKGNSMKIITFLAKAYGDTIDKDGTQEIGEDIVCKEHGEVAEKGLTSDADHSSKNDQLDETMEANDVKTEANAAKSYQNNSFWRNFLEIDTQGENESEPDFVMLNMGIDDMTESNISFIPENESKPNKIDVGEGTLHLWT</sequence>
<reference evidence="12 13" key="1">
    <citation type="submission" date="2024-01" db="EMBL/GenBank/DDBJ databases">
        <title>The complete chloroplast genome sequence of Lithospermum erythrorhizon: insights into the phylogenetic relationship among Boraginaceae species and the maternal lineages of purple gromwells.</title>
        <authorList>
            <person name="Okada T."/>
            <person name="Watanabe K."/>
        </authorList>
    </citation>
    <scope>NUCLEOTIDE SEQUENCE [LARGE SCALE GENOMIC DNA]</scope>
</reference>
<dbReference type="FunFam" id="1.10.10.10:FF:000037">
    <property type="entry name" value="Heat stress transcription factor B-4"/>
    <property type="match status" value="1"/>
</dbReference>
<gene>
    <name evidence="12" type="ORF">LIER_15984</name>
</gene>
<evidence type="ECO:0000256" key="9">
    <source>
        <dbReference type="RuleBase" id="RU004020"/>
    </source>
</evidence>
<name>A0AAV3Q7D4_LITER</name>
<evidence type="ECO:0000256" key="10">
    <source>
        <dbReference type="SAM" id="Coils"/>
    </source>
</evidence>
<dbReference type="GO" id="GO:0000978">
    <property type="term" value="F:RNA polymerase II cis-regulatory region sequence-specific DNA binding"/>
    <property type="evidence" value="ECO:0007669"/>
    <property type="project" value="TreeGrafter"/>
</dbReference>
<dbReference type="PANTHER" id="PTHR10015">
    <property type="entry name" value="HEAT SHOCK TRANSCRIPTION FACTOR"/>
    <property type="match status" value="1"/>
</dbReference>
<dbReference type="InterPro" id="IPR036388">
    <property type="entry name" value="WH-like_DNA-bd_sf"/>
</dbReference>
<dbReference type="SUPFAM" id="SSF46785">
    <property type="entry name" value="Winged helix' DNA-binding domain"/>
    <property type="match status" value="1"/>
</dbReference>
<evidence type="ECO:0000256" key="2">
    <source>
        <dbReference type="ARBA" id="ARBA00011233"/>
    </source>
</evidence>
<keyword evidence="13" id="KW-1185">Reference proteome</keyword>
<evidence type="ECO:0000256" key="8">
    <source>
        <dbReference type="ARBA" id="ARBA00023242"/>
    </source>
</evidence>
<dbReference type="InterPro" id="IPR036390">
    <property type="entry name" value="WH_DNA-bd_sf"/>
</dbReference>
<dbReference type="InterPro" id="IPR000232">
    <property type="entry name" value="HSF_DNA-bd"/>
</dbReference>
<keyword evidence="4" id="KW-0805">Transcription regulation</keyword>